<keyword evidence="2" id="KW-1185">Reference proteome</keyword>
<sequence length="388" mass="44262">MAKNASIKYYPVGNGDSSLISLEDNTTILVDCNIRNCDDNETYDVKKDLLRSVQYTNGIPYVDVFILTHGDQDHCRGFKNHFYQGAPEKYSESDKKEGFIRVDTMWFSPMIAEEHSNEDEDAYQQEAERRLTLHRKNDPKKNNPGNRIKIIGYDGKANYKDLDHLRAKPGDIVTRFNDRDQELFSIFIHAPFKEHLEALGDDKKNSTSIVFQARFKNASYQQDFSALAMFGGDSDHTSWCIILEKTKKYKNEHALKWDLFLSPHHCSWSFFNDRPQEENPTPKKTSLEVLDYKRNNAKVIASSKKILNDDDNPPHYEAKREYVKKVTEGNFLNTTTYNVISKIPQPIVFEVTSQGIVKPKQTEGAAKVAGSAGLGIVNTPSKYGNGKV</sequence>
<dbReference type="EMBL" id="PQVF01000020">
    <property type="protein sequence ID" value="POY34710.1"/>
    <property type="molecule type" value="Genomic_DNA"/>
</dbReference>
<comment type="caution">
    <text evidence="1">The sequence shown here is derived from an EMBL/GenBank/DDBJ whole genome shotgun (WGS) entry which is preliminary data.</text>
</comment>
<dbReference type="InterPro" id="IPR036866">
    <property type="entry name" value="RibonucZ/Hydroxyglut_hydro"/>
</dbReference>
<dbReference type="RefSeq" id="WP_103790734.1">
    <property type="nucleotide sequence ID" value="NZ_PQVF01000020.1"/>
</dbReference>
<dbReference type="OrthoDB" id="418728at2"/>
<reference evidence="1 2" key="1">
    <citation type="submission" date="2018-01" db="EMBL/GenBank/DDBJ databases">
        <authorList>
            <person name="Gaut B.S."/>
            <person name="Morton B.R."/>
            <person name="Clegg M.T."/>
            <person name="Duvall M.R."/>
        </authorList>
    </citation>
    <scope>NUCLEOTIDE SEQUENCE [LARGE SCALE GENOMIC DNA]</scope>
    <source>
        <strain evidence="1 2">HR-AV</strain>
    </source>
</reference>
<proteinExistence type="predicted"/>
<gene>
    <name evidence="1" type="ORF">C3K47_18935</name>
</gene>
<accession>A0A2S4ZWG4</accession>
<organism evidence="1 2">
    <name type="scientific">Solitalea longa</name>
    <dbReference type="NCBI Taxonomy" id="2079460"/>
    <lineage>
        <taxon>Bacteria</taxon>
        <taxon>Pseudomonadati</taxon>
        <taxon>Bacteroidota</taxon>
        <taxon>Sphingobacteriia</taxon>
        <taxon>Sphingobacteriales</taxon>
        <taxon>Sphingobacteriaceae</taxon>
        <taxon>Solitalea</taxon>
    </lineage>
</organism>
<evidence type="ECO:0000313" key="2">
    <source>
        <dbReference type="Proteomes" id="UP000236893"/>
    </source>
</evidence>
<dbReference type="Gene3D" id="3.60.15.10">
    <property type="entry name" value="Ribonuclease Z/Hydroxyacylglutathione hydrolase-like"/>
    <property type="match status" value="1"/>
</dbReference>
<dbReference type="InterPro" id="IPR052159">
    <property type="entry name" value="Competence_DNA_uptake"/>
</dbReference>
<name>A0A2S4ZWG4_9SPHI</name>
<dbReference type="AlphaFoldDB" id="A0A2S4ZWG4"/>
<dbReference type="SUPFAM" id="SSF56281">
    <property type="entry name" value="Metallo-hydrolase/oxidoreductase"/>
    <property type="match status" value="1"/>
</dbReference>
<dbReference type="Proteomes" id="UP000236893">
    <property type="component" value="Unassembled WGS sequence"/>
</dbReference>
<evidence type="ECO:0000313" key="1">
    <source>
        <dbReference type="EMBL" id="POY34710.1"/>
    </source>
</evidence>
<dbReference type="PANTHER" id="PTHR30619:SF1">
    <property type="entry name" value="RECOMBINATION PROTEIN 2"/>
    <property type="match status" value="1"/>
</dbReference>
<dbReference type="PANTHER" id="PTHR30619">
    <property type="entry name" value="DNA INTERNALIZATION/COMPETENCE PROTEIN COMEC/REC2"/>
    <property type="match status" value="1"/>
</dbReference>
<protein>
    <submittedName>
        <fullName evidence="1">Cobyric acid synthase CobQ</fullName>
    </submittedName>
</protein>